<sequence>MTDTERFNSRVEQLEAQLRAKLGVRGRNLEARLRRAGRRLPKRLHQAGKVITEAQSKMAHPKLARLTDAEQVDRAFSHLGAYLDTIDRADRLKGALLGILGGLVFNLILLMVAVYGLLRWQGII</sequence>
<dbReference type="EMBL" id="FWFL01000004">
    <property type="protein sequence ID" value="SLN39216.1"/>
    <property type="molecule type" value="Genomic_DNA"/>
</dbReference>
<evidence type="ECO:0000313" key="3">
    <source>
        <dbReference type="Proteomes" id="UP000193827"/>
    </source>
</evidence>
<evidence type="ECO:0000256" key="1">
    <source>
        <dbReference type="SAM" id="Phobius"/>
    </source>
</evidence>
<keyword evidence="3" id="KW-1185">Reference proteome</keyword>
<name>A0A1Y5SGP2_9RHOB</name>
<dbReference type="Proteomes" id="UP000193827">
    <property type="component" value="Unassembled WGS sequence"/>
</dbReference>
<dbReference type="RefSeq" id="WP_085892328.1">
    <property type="nucleotide sequence ID" value="NZ_FWFL01000004.1"/>
</dbReference>
<keyword evidence="1" id="KW-0812">Transmembrane</keyword>
<keyword evidence="1" id="KW-0472">Membrane</keyword>
<reference evidence="2 3" key="1">
    <citation type="submission" date="2017-03" db="EMBL/GenBank/DDBJ databases">
        <authorList>
            <person name="Afonso C.L."/>
            <person name="Miller P.J."/>
            <person name="Scott M.A."/>
            <person name="Spackman E."/>
            <person name="Goraichik I."/>
            <person name="Dimitrov K.M."/>
            <person name="Suarez D.L."/>
            <person name="Swayne D.E."/>
        </authorList>
    </citation>
    <scope>NUCLEOTIDE SEQUENCE [LARGE SCALE GENOMIC DNA]</scope>
    <source>
        <strain evidence="2 3">CECT 8287</strain>
    </source>
</reference>
<gene>
    <name evidence="2" type="ORF">PEL8287_01928</name>
</gene>
<keyword evidence="1" id="KW-1133">Transmembrane helix</keyword>
<dbReference type="OrthoDB" id="7874312at2"/>
<proteinExistence type="predicted"/>
<feature type="transmembrane region" description="Helical" evidence="1">
    <location>
        <begin position="95"/>
        <end position="118"/>
    </location>
</feature>
<protein>
    <submittedName>
        <fullName evidence="2">Uncharacterized protein</fullName>
    </submittedName>
</protein>
<accession>A0A1Y5SGP2</accession>
<organism evidence="2 3">
    <name type="scientific">Roseovarius litorisediminis</name>
    <dbReference type="NCBI Taxonomy" id="1312363"/>
    <lineage>
        <taxon>Bacteria</taxon>
        <taxon>Pseudomonadati</taxon>
        <taxon>Pseudomonadota</taxon>
        <taxon>Alphaproteobacteria</taxon>
        <taxon>Rhodobacterales</taxon>
        <taxon>Roseobacteraceae</taxon>
        <taxon>Roseovarius</taxon>
    </lineage>
</organism>
<dbReference type="AlphaFoldDB" id="A0A1Y5SGP2"/>
<evidence type="ECO:0000313" key="2">
    <source>
        <dbReference type="EMBL" id="SLN39216.1"/>
    </source>
</evidence>